<accession>A0A8H3R4W6</accession>
<dbReference type="EMBL" id="BLAL01000324">
    <property type="protein sequence ID" value="GET03522.1"/>
    <property type="molecule type" value="Genomic_DNA"/>
</dbReference>
<dbReference type="AlphaFoldDB" id="A0A8H3R4W6"/>
<evidence type="ECO:0000313" key="3">
    <source>
        <dbReference type="EMBL" id="GET03522.1"/>
    </source>
</evidence>
<evidence type="ECO:0000256" key="2">
    <source>
        <dbReference type="SAM" id="MobiDB-lite"/>
    </source>
</evidence>
<keyword evidence="1" id="KW-0175">Coiled coil</keyword>
<feature type="coiled-coil region" evidence="1">
    <location>
        <begin position="210"/>
        <end position="283"/>
    </location>
</feature>
<proteinExistence type="predicted"/>
<evidence type="ECO:0000256" key="1">
    <source>
        <dbReference type="SAM" id="Coils"/>
    </source>
</evidence>
<sequence length="718" mass="82857">MSETSTPYTPAFTSTTVAGNEPILLADKIKKYKMKELIDFLYKEEDLELDDKDLRDVLADYSYNSDEINKRLRDYETLYSDSLKVMRNDYVASILHTTLHIVRDETEKEFNMCHQHEIIGEKSFRRVNYAIKDEAFNSEYFDYLYDIVSTARDWHFLLYSSGEISQASEALFTIKFNKKALEKDSEEYQALHNGVKKIMSSEFELSKQHIIKLEAKNVNLRRKISEFDAERAELKRRIAETLRMTEEERMRRIAKNAKLRATIEKLKSENIEVRDKLTKVEQNQSLNDNSSNNSPPSFIAVPEKIVSSEIKQHNKEKKLLRELAKNQVLAVTSVDSKLTCDKKTVTNGNDQDLKLSLNTGDNISSPSSIEDNLSCNMKMITCTDNEDIPSDEMSGLIATQPLDRNQVTEQTLKHELSRPISLVALVKLYDESILNNTIEGFMQRLAYWINEVIRMGLKEILCLYHYSLEFKEKVKNITADSKIKDKTARSMIYKDMLHNDQSHVFSKTVTNGNDLTSITPQASVPFASSRMPIPRTNPNKMECLYQYAVEYGLDPKKFLIVTEADKKRWVGESFRSILEVNMQFYCEAIEEKEEDPRKYHYQDVSQSKFFVTRKKIIRMSAPIIHKQDTQDDLDLKPNPLQSMVAEVKAKITGESQTITIEGNDSDVVHVFNPNGTGGTYLQEPPTLVELLRDEKEPPTYNKIQEAEKQKNDQTNLLD</sequence>
<gene>
    <name evidence="3" type="ORF">RCL2_002985900</name>
</gene>
<name>A0A8H3R4W6_9GLOM</name>
<feature type="region of interest" description="Disordered" evidence="2">
    <location>
        <begin position="694"/>
        <end position="718"/>
    </location>
</feature>
<protein>
    <submittedName>
        <fullName evidence="3">Uncharacterized protein</fullName>
    </submittedName>
</protein>
<dbReference type="Proteomes" id="UP000615446">
    <property type="component" value="Unassembled WGS sequence"/>
</dbReference>
<evidence type="ECO:0000313" key="4">
    <source>
        <dbReference type="Proteomes" id="UP000615446"/>
    </source>
</evidence>
<reference evidence="3" key="1">
    <citation type="submission" date="2019-10" db="EMBL/GenBank/DDBJ databases">
        <title>Conservation and host-specific expression of non-tandemly repeated heterogenous ribosome RNA gene in arbuscular mycorrhizal fungi.</title>
        <authorList>
            <person name="Maeda T."/>
            <person name="Kobayashi Y."/>
            <person name="Nakagawa T."/>
            <person name="Ezawa T."/>
            <person name="Yamaguchi K."/>
            <person name="Bino T."/>
            <person name="Nishimoto Y."/>
            <person name="Shigenobu S."/>
            <person name="Kawaguchi M."/>
        </authorList>
    </citation>
    <scope>NUCLEOTIDE SEQUENCE</scope>
    <source>
        <strain evidence="3">HR1</strain>
    </source>
</reference>
<comment type="caution">
    <text evidence="3">The sequence shown here is derived from an EMBL/GenBank/DDBJ whole genome shotgun (WGS) entry which is preliminary data.</text>
</comment>
<organism evidence="3 4">
    <name type="scientific">Rhizophagus clarus</name>
    <dbReference type="NCBI Taxonomy" id="94130"/>
    <lineage>
        <taxon>Eukaryota</taxon>
        <taxon>Fungi</taxon>
        <taxon>Fungi incertae sedis</taxon>
        <taxon>Mucoromycota</taxon>
        <taxon>Glomeromycotina</taxon>
        <taxon>Glomeromycetes</taxon>
        <taxon>Glomerales</taxon>
        <taxon>Glomeraceae</taxon>
        <taxon>Rhizophagus</taxon>
    </lineage>
</organism>